<dbReference type="EMBL" id="CP042582">
    <property type="protein sequence ID" value="QEX25056.1"/>
    <property type="molecule type" value="Genomic_DNA"/>
</dbReference>
<protein>
    <submittedName>
        <fullName evidence="1">Uncharacterized protein</fullName>
    </submittedName>
</protein>
<sequence length="72" mass="8079">MAPADDTVDADEEEEPNKRRYCTLSLKTIERLRKLKKRGTHGTSVPKIMTSMIEAGVRDAHKAGYLTDDDMA</sequence>
<dbReference type="OrthoDB" id="8241914at2"/>
<evidence type="ECO:0000313" key="2">
    <source>
        <dbReference type="Proteomes" id="UP000325797"/>
    </source>
</evidence>
<proteinExistence type="predicted"/>
<keyword evidence="2" id="KW-1185">Reference proteome</keyword>
<dbReference type="RefSeq" id="WP_151120347.1">
    <property type="nucleotide sequence ID" value="NZ_CP042582.1"/>
</dbReference>
<accession>A0A5J6NAU9</accession>
<reference evidence="1 2" key="1">
    <citation type="submission" date="2019-08" db="EMBL/GenBank/DDBJ databases">
        <title>Hyperibacter terrae gen. nov., sp. nov. and Hyperibacter viscosus sp. nov., two new members in the family Rhodospirillaceae isolated from the rhizosphere of Hypericum perforatum.</title>
        <authorList>
            <person name="Noviana Z."/>
        </authorList>
    </citation>
    <scope>NUCLEOTIDE SEQUENCE [LARGE SCALE GENOMIC DNA]</scope>
    <source>
        <strain evidence="1 2">R5959</strain>
    </source>
</reference>
<dbReference type="AlphaFoldDB" id="A0A5J6NAU9"/>
<dbReference type="Proteomes" id="UP000325797">
    <property type="component" value="Chromosome"/>
</dbReference>
<name>A0A5J6NAU9_9PROT</name>
<gene>
    <name evidence="1" type="ORF">FRZ61_50010</name>
</gene>
<organism evidence="1 2">
    <name type="scientific">Hypericibacter adhaerens</name>
    <dbReference type="NCBI Taxonomy" id="2602016"/>
    <lineage>
        <taxon>Bacteria</taxon>
        <taxon>Pseudomonadati</taxon>
        <taxon>Pseudomonadota</taxon>
        <taxon>Alphaproteobacteria</taxon>
        <taxon>Rhodospirillales</taxon>
        <taxon>Dongiaceae</taxon>
        <taxon>Hypericibacter</taxon>
    </lineage>
</organism>
<evidence type="ECO:0000313" key="1">
    <source>
        <dbReference type="EMBL" id="QEX25056.1"/>
    </source>
</evidence>
<dbReference type="KEGG" id="hadh:FRZ61_50010"/>